<organism evidence="1">
    <name type="scientific">Anguilla anguilla</name>
    <name type="common">European freshwater eel</name>
    <name type="synonym">Muraena anguilla</name>
    <dbReference type="NCBI Taxonomy" id="7936"/>
    <lineage>
        <taxon>Eukaryota</taxon>
        <taxon>Metazoa</taxon>
        <taxon>Chordata</taxon>
        <taxon>Craniata</taxon>
        <taxon>Vertebrata</taxon>
        <taxon>Euteleostomi</taxon>
        <taxon>Actinopterygii</taxon>
        <taxon>Neopterygii</taxon>
        <taxon>Teleostei</taxon>
        <taxon>Anguilliformes</taxon>
        <taxon>Anguillidae</taxon>
        <taxon>Anguilla</taxon>
    </lineage>
</organism>
<proteinExistence type="predicted"/>
<protein>
    <submittedName>
        <fullName evidence="1">Uncharacterized protein</fullName>
    </submittedName>
</protein>
<sequence>MQNNLGISTASRSV</sequence>
<dbReference type="EMBL" id="GBXM01037155">
    <property type="protein sequence ID" value="JAH71422.1"/>
    <property type="molecule type" value="Transcribed_RNA"/>
</dbReference>
<accession>A0A0E9V055</accession>
<dbReference type="EMBL" id="GBXM01051172">
    <property type="protein sequence ID" value="JAH57405.1"/>
    <property type="molecule type" value="Transcribed_RNA"/>
</dbReference>
<evidence type="ECO:0000313" key="1">
    <source>
        <dbReference type="EMBL" id="JAH71422.1"/>
    </source>
</evidence>
<name>A0A0E9V055_ANGAN</name>
<reference evidence="1" key="2">
    <citation type="journal article" date="2015" name="Fish Shellfish Immunol.">
        <title>Early steps in the European eel (Anguilla anguilla)-Vibrio vulnificus interaction in the gills: Role of the RtxA13 toxin.</title>
        <authorList>
            <person name="Callol A."/>
            <person name="Pajuelo D."/>
            <person name="Ebbesson L."/>
            <person name="Teles M."/>
            <person name="MacKenzie S."/>
            <person name="Amaro C."/>
        </authorList>
    </citation>
    <scope>NUCLEOTIDE SEQUENCE</scope>
</reference>
<reference evidence="1" key="1">
    <citation type="submission" date="2014-11" db="EMBL/GenBank/DDBJ databases">
        <authorList>
            <person name="Amaro Gonzalez C."/>
        </authorList>
    </citation>
    <scope>NUCLEOTIDE SEQUENCE</scope>
</reference>